<comment type="catalytic activity">
    <reaction evidence="10 11">
        <text>(R)-pantoate + NADP(+) = 2-dehydropantoate + NADPH + H(+)</text>
        <dbReference type="Rhea" id="RHEA:16233"/>
        <dbReference type="ChEBI" id="CHEBI:11561"/>
        <dbReference type="ChEBI" id="CHEBI:15378"/>
        <dbReference type="ChEBI" id="CHEBI:15980"/>
        <dbReference type="ChEBI" id="CHEBI:57783"/>
        <dbReference type="ChEBI" id="CHEBI:58349"/>
        <dbReference type="EC" id="1.1.1.169"/>
    </reaction>
</comment>
<evidence type="ECO:0000256" key="5">
    <source>
        <dbReference type="ARBA" id="ARBA00019465"/>
    </source>
</evidence>
<dbReference type="InterPro" id="IPR036291">
    <property type="entry name" value="NAD(P)-bd_dom_sf"/>
</dbReference>
<evidence type="ECO:0000256" key="9">
    <source>
        <dbReference type="ARBA" id="ARBA00032024"/>
    </source>
</evidence>
<proteinExistence type="inferred from homology"/>
<evidence type="ECO:0000256" key="2">
    <source>
        <dbReference type="ARBA" id="ARBA00004994"/>
    </source>
</evidence>
<evidence type="ECO:0000259" key="13">
    <source>
        <dbReference type="Pfam" id="PF08546"/>
    </source>
</evidence>
<dbReference type="EC" id="1.1.1.169" evidence="4 11"/>
<comment type="pathway">
    <text evidence="2 11">Cofactor biosynthesis; (R)-pantothenate biosynthesis; (R)-pantoate from 3-methyl-2-oxobutanoate: step 2/2.</text>
</comment>
<comment type="similarity">
    <text evidence="3 11">Belongs to the ketopantoate reductase family.</text>
</comment>
<keyword evidence="8 11" id="KW-0560">Oxidoreductase</keyword>
<dbReference type="Pfam" id="PF02558">
    <property type="entry name" value="ApbA"/>
    <property type="match status" value="1"/>
</dbReference>
<dbReference type="InterPro" id="IPR013332">
    <property type="entry name" value="KPR_N"/>
</dbReference>
<dbReference type="Gene3D" id="3.40.50.720">
    <property type="entry name" value="NAD(P)-binding Rossmann-like Domain"/>
    <property type="match status" value="1"/>
</dbReference>
<keyword evidence="7 11" id="KW-0521">NADP</keyword>
<dbReference type="Proteomes" id="UP000054717">
    <property type="component" value="Unassembled WGS sequence"/>
</dbReference>
<dbReference type="AlphaFoldDB" id="A0A158K875"/>
<dbReference type="GO" id="GO:0008677">
    <property type="term" value="F:2-dehydropantoate 2-reductase activity"/>
    <property type="evidence" value="ECO:0007669"/>
    <property type="project" value="UniProtKB-EC"/>
</dbReference>
<dbReference type="Gene3D" id="1.10.1040.10">
    <property type="entry name" value="N-(1-d-carboxylethyl)-l-norvaline Dehydrogenase, domain 2"/>
    <property type="match status" value="1"/>
</dbReference>
<reference evidence="14" key="1">
    <citation type="submission" date="2016-01" db="EMBL/GenBank/DDBJ databases">
        <authorList>
            <person name="Peeters Charlotte."/>
        </authorList>
    </citation>
    <scope>NUCLEOTIDE SEQUENCE</scope>
    <source>
        <strain evidence="14">LMG 22936</strain>
    </source>
</reference>
<dbReference type="UniPathway" id="UPA00028">
    <property type="reaction ID" value="UER00004"/>
</dbReference>
<dbReference type="InterPro" id="IPR008927">
    <property type="entry name" value="6-PGluconate_DH-like_C_sf"/>
</dbReference>
<dbReference type="GO" id="GO:0005737">
    <property type="term" value="C:cytoplasm"/>
    <property type="evidence" value="ECO:0007669"/>
    <property type="project" value="TreeGrafter"/>
</dbReference>
<dbReference type="PANTHER" id="PTHR21708:SF26">
    <property type="entry name" value="2-DEHYDROPANTOATE 2-REDUCTASE"/>
    <property type="match status" value="1"/>
</dbReference>
<dbReference type="InterPro" id="IPR003710">
    <property type="entry name" value="ApbA"/>
</dbReference>
<feature type="domain" description="Ketopantoate reductase N-terminal" evidence="12">
    <location>
        <begin position="3"/>
        <end position="152"/>
    </location>
</feature>
<dbReference type="RefSeq" id="WP_087633256.1">
    <property type="nucleotide sequence ID" value="NZ_FCNZ02000031.1"/>
</dbReference>
<dbReference type="SUPFAM" id="SSF51735">
    <property type="entry name" value="NAD(P)-binding Rossmann-fold domains"/>
    <property type="match status" value="1"/>
</dbReference>
<dbReference type="NCBIfam" id="TIGR00745">
    <property type="entry name" value="apbA_panE"/>
    <property type="match status" value="1"/>
</dbReference>
<evidence type="ECO:0000256" key="4">
    <source>
        <dbReference type="ARBA" id="ARBA00013014"/>
    </source>
</evidence>
<feature type="domain" description="Ketopantoate reductase C-terminal" evidence="13">
    <location>
        <begin position="178"/>
        <end position="299"/>
    </location>
</feature>
<evidence type="ECO:0000259" key="12">
    <source>
        <dbReference type="Pfam" id="PF02558"/>
    </source>
</evidence>
<evidence type="ECO:0000256" key="8">
    <source>
        <dbReference type="ARBA" id="ARBA00023002"/>
    </source>
</evidence>
<keyword evidence="6 11" id="KW-0566">Pantothenate biosynthesis</keyword>
<evidence type="ECO:0000256" key="6">
    <source>
        <dbReference type="ARBA" id="ARBA00022655"/>
    </source>
</evidence>
<dbReference type="InterPro" id="IPR013328">
    <property type="entry name" value="6PGD_dom2"/>
</dbReference>
<dbReference type="STRING" id="326475.AWB66_05516"/>
<sequence length="313" mass="33316">MRILVVGAGAIGGYFGGRLLDAGRDVTFLVRERRAERLRQCGLKLRSPHGDLALECPPTILAKDVTEPFDLVLLSCKAYDLDGAIESFAGAVGPDTVVLPLLNGMRHLDVLEARFGADRVLGGQCVIAATLDAEGEIVHLNQLHSMTIGERAGGRTERIERIAAELGGAGFDLQVSDDILQSMWEKWVFLATLAAGTCLMRAPIGDILAAPGGEALLLGLFDECSAVAADQGHRPGDQTAARARAMFTERGSLLTASMLRDLENNAAIEADHIVGDLLARRTTKHDGVSLLAVAYTHLKAYEARRARAGQAAG</sequence>
<dbReference type="NCBIfam" id="NF005094">
    <property type="entry name" value="PRK06522.2-5"/>
    <property type="match status" value="1"/>
</dbReference>
<dbReference type="SUPFAM" id="SSF48179">
    <property type="entry name" value="6-phosphogluconate dehydrogenase C-terminal domain-like"/>
    <property type="match status" value="1"/>
</dbReference>
<evidence type="ECO:0000256" key="1">
    <source>
        <dbReference type="ARBA" id="ARBA00002919"/>
    </source>
</evidence>
<evidence type="ECO:0000313" key="14">
    <source>
        <dbReference type="EMBL" id="SAL76913.1"/>
    </source>
</evidence>
<evidence type="ECO:0000256" key="3">
    <source>
        <dbReference type="ARBA" id="ARBA00007870"/>
    </source>
</evidence>
<organism evidence="14 15">
    <name type="scientific">Caballeronia telluris</name>
    <dbReference type="NCBI Taxonomy" id="326475"/>
    <lineage>
        <taxon>Bacteria</taxon>
        <taxon>Pseudomonadati</taxon>
        <taxon>Pseudomonadota</taxon>
        <taxon>Betaproteobacteria</taxon>
        <taxon>Burkholderiales</taxon>
        <taxon>Burkholderiaceae</taxon>
        <taxon>Caballeronia</taxon>
    </lineage>
</organism>
<keyword evidence="15" id="KW-1185">Reference proteome</keyword>
<dbReference type="EMBL" id="FCNZ02000031">
    <property type="protein sequence ID" value="SAL76913.1"/>
    <property type="molecule type" value="Genomic_DNA"/>
</dbReference>
<comment type="caution">
    <text evidence="14">The sequence shown here is derived from an EMBL/GenBank/DDBJ whole genome shotgun (WGS) entry which is preliminary data.</text>
</comment>
<evidence type="ECO:0000256" key="11">
    <source>
        <dbReference type="RuleBase" id="RU362068"/>
    </source>
</evidence>
<dbReference type="FunFam" id="1.10.1040.10:FF:000017">
    <property type="entry name" value="2-dehydropantoate 2-reductase"/>
    <property type="match status" value="1"/>
</dbReference>
<dbReference type="GO" id="GO:0015940">
    <property type="term" value="P:pantothenate biosynthetic process"/>
    <property type="evidence" value="ECO:0007669"/>
    <property type="project" value="UniProtKB-UniPathway"/>
</dbReference>
<protein>
    <recommendedName>
        <fullName evidence="5 11">2-dehydropantoate 2-reductase</fullName>
        <ecNumber evidence="4 11">1.1.1.169</ecNumber>
    </recommendedName>
    <alternativeName>
        <fullName evidence="9 11">Ketopantoate reductase</fullName>
    </alternativeName>
</protein>
<evidence type="ECO:0000256" key="10">
    <source>
        <dbReference type="ARBA" id="ARBA00048793"/>
    </source>
</evidence>
<dbReference type="Pfam" id="PF08546">
    <property type="entry name" value="ApbA_C"/>
    <property type="match status" value="1"/>
</dbReference>
<gene>
    <name evidence="14" type="ORF">AWB66_05516</name>
</gene>
<evidence type="ECO:0000313" key="15">
    <source>
        <dbReference type="Proteomes" id="UP000054717"/>
    </source>
</evidence>
<name>A0A158K875_9BURK</name>
<dbReference type="InterPro" id="IPR013752">
    <property type="entry name" value="KPA_reductase"/>
</dbReference>
<accession>A0A158K875</accession>
<comment type="function">
    <text evidence="1 11">Catalyzes the NADPH-dependent reduction of ketopantoate into pantoic acid.</text>
</comment>
<evidence type="ECO:0000256" key="7">
    <source>
        <dbReference type="ARBA" id="ARBA00022857"/>
    </source>
</evidence>
<dbReference type="FunFam" id="3.40.50.720:FF:000307">
    <property type="entry name" value="2-dehydropantoate 2-reductase"/>
    <property type="match status" value="1"/>
</dbReference>
<dbReference type="InterPro" id="IPR051402">
    <property type="entry name" value="KPR-Related"/>
</dbReference>
<dbReference type="PANTHER" id="PTHR21708">
    <property type="entry name" value="PROBABLE 2-DEHYDROPANTOATE 2-REDUCTASE"/>
    <property type="match status" value="1"/>
</dbReference>